<dbReference type="AlphaFoldDB" id="A0A1G2B185"/>
<dbReference type="GO" id="GO:0098796">
    <property type="term" value="C:membrane protein complex"/>
    <property type="evidence" value="ECO:0007669"/>
    <property type="project" value="UniProtKB-ARBA"/>
</dbReference>
<dbReference type="Proteomes" id="UP000176952">
    <property type="component" value="Unassembled WGS sequence"/>
</dbReference>
<organism evidence="5 6">
    <name type="scientific">Candidatus Kerfeldbacteria bacterium RIFCSPHIGHO2_12_FULL_48_17</name>
    <dbReference type="NCBI Taxonomy" id="1798542"/>
    <lineage>
        <taxon>Bacteria</taxon>
        <taxon>Candidatus Kerfeldiibacteriota</taxon>
    </lineage>
</organism>
<evidence type="ECO:0000259" key="4">
    <source>
        <dbReference type="PROSITE" id="PS50893"/>
    </source>
</evidence>
<dbReference type="InterPro" id="IPR015854">
    <property type="entry name" value="ABC_transpr_LolD-like"/>
</dbReference>
<dbReference type="GO" id="GO:0022857">
    <property type="term" value="F:transmembrane transporter activity"/>
    <property type="evidence" value="ECO:0007669"/>
    <property type="project" value="TreeGrafter"/>
</dbReference>
<dbReference type="CDD" id="cd03255">
    <property type="entry name" value="ABC_MJ0796_LolCDE_FtsE"/>
    <property type="match status" value="1"/>
</dbReference>
<evidence type="ECO:0000256" key="2">
    <source>
        <dbReference type="ARBA" id="ARBA00022741"/>
    </source>
</evidence>
<comment type="caution">
    <text evidence="5">The sequence shown here is derived from an EMBL/GenBank/DDBJ whole genome shotgun (WGS) entry which is preliminary data.</text>
</comment>
<sequence length="236" mass="26239">MVASPSSYIKKSTVAQSLIVVRQLKKTYWLGEVAVPALRGINLEIKKGEFVAFMGPSGSGKSTLMNLLAFLDVPTSGTYRFANVNTSDFNDNALAELRNKRIGFIFQQFYLLARTTALENVRLPLMYQHMKKSEQLERAETALHKVGLGSHMQHESNKLSGGQQQRVAIARAIVNNPDILFGDEPTGNLDSKTAKDIMKILQKLNQEGRTIVLVTHDTKVATYAQRIIHLQDGLIV</sequence>
<keyword evidence="3 5" id="KW-0067">ATP-binding</keyword>
<dbReference type="GO" id="GO:0005886">
    <property type="term" value="C:plasma membrane"/>
    <property type="evidence" value="ECO:0007669"/>
    <property type="project" value="TreeGrafter"/>
</dbReference>
<dbReference type="PANTHER" id="PTHR24220">
    <property type="entry name" value="IMPORT ATP-BINDING PROTEIN"/>
    <property type="match status" value="1"/>
</dbReference>
<dbReference type="GO" id="GO:0005524">
    <property type="term" value="F:ATP binding"/>
    <property type="evidence" value="ECO:0007669"/>
    <property type="project" value="UniProtKB-KW"/>
</dbReference>
<dbReference type="FunFam" id="3.40.50.300:FF:000032">
    <property type="entry name" value="Export ABC transporter ATP-binding protein"/>
    <property type="match status" value="1"/>
</dbReference>
<dbReference type="SUPFAM" id="SSF52540">
    <property type="entry name" value="P-loop containing nucleoside triphosphate hydrolases"/>
    <property type="match status" value="1"/>
</dbReference>
<dbReference type="InterPro" id="IPR017911">
    <property type="entry name" value="MacB-like_ATP-bd"/>
</dbReference>
<dbReference type="EMBL" id="MHKD01000024">
    <property type="protein sequence ID" value="OGY82961.1"/>
    <property type="molecule type" value="Genomic_DNA"/>
</dbReference>
<proteinExistence type="predicted"/>
<evidence type="ECO:0000256" key="1">
    <source>
        <dbReference type="ARBA" id="ARBA00022448"/>
    </source>
</evidence>
<accession>A0A1G2B185</accession>
<dbReference type="Pfam" id="PF00005">
    <property type="entry name" value="ABC_tran"/>
    <property type="match status" value="1"/>
</dbReference>
<feature type="domain" description="ABC transporter" evidence="4">
    <location>
        <begin position="19"/>
        <end position="236"/>
    </location>
</feature>
<protein>
    <submittedName>
        <fullName evidence="5">Macrolide ABC transporter ATP-binding protein</fullName>
    </submittedName>
</protein>
<dbReference type="STRING" id="1798542.A3F54_04635"/>
<dbReference type="InterPro" id="IPR017871">
    <property type="entry name" value="ABC_transporter-like_CS"/>
</dbReference>
<name>A0A1G2B185_9BACT</name>
<dbReference type="Gene3D" id="3.40.50.300">
    <property type="entry name" value="P-loop containing nucleotide triphosphate hydrolases"/>
    <property type="match status" value="1"/>
</dbReference>
<dbReference type="GO" id="GO:0016887">
    <property type="term" value="F:ATP hydrolysis activity"/>
    <property type="evidence" value="ECO:0007669"/>
    <property type="project" value="InterPro"/>
</dbReference>
<dbReference type="PROSITE" id="PS50893">
    <property type="entry name" value="ABC_TRANSPORTER_2"/>
    <property type="match status" value="1"/>
</dbReference>
<dbReference type="InterPro" id="IPR003439">
    <property type="entry name" value="ABC_transporter-like_ATP-bd"/>
</dbReference>
<dbReference type="PANTHER" id="PTHR24220:SF86">
    <property type="entry name" value="ABC TRANSPORTER ABCH.1"/>
    <property type="match status" value="1"/>
</dbReference>
<evidence type="ECO:0000256" key="3">
    <source>
        <dbReference type="ARBA" id="ARBA00022840"/>
    </source>
</evidence>
<evidence type="ECO:0000313" key="5">
    <source>
        <dbReference type="EMBL" id="OGY82961.1"/>
    </source>
</evidence>
<keyword evidence="1" id="KW-0813">Transport</keyword>
<dbReference type="InterPro" id="IPR027417">
    <property type="entry name" value="P-loop_NTPase"/>
</dbReference>
<dbReference type="SMART" id="SM00382">
    <property type="entry name" value="AAA"/>
    <property type="match status" value="1"/>
</dbReference>
<dbReference type="InterPro" id="IPR003593">
    <property type="entry name" value="AAA+_ATPase"/>
</dbReference>
<dbReference type="PROSITE" id="PS00211">
    <property type="entry name" value="ABC_TRANSPORTER_1"/>
    <property type="match status" value="1"/>
</dbReference>
<reference evidence="5 6" key="1">
    <citation type="journal article" date="2016" name="Nat. Commun.">
        <title>Thousands of microbial genomes shed light on interconnected biogeochemical processes in an aquifer system.</title>
        <authorList>
            <person name="Anantharaman K."/>
            <person name="Brown C.T."/>
            <person name="Hug L.A."/>
            <person name="Sharon I."/>
            <person name="Castelle C.J."/>
            <person name="Probst A.J."/>
            <person name="Thomas B.C."/>
            <person name="Singh A."/>
            <person name="Wilkins M.J."/>
            <person name="Karaoz U."/>
            <person name="Brodie E.L."/>
            <person name="Williams K.H."/>
            <person name="Hubbard S.S."/>
            <person name="Banfield J.F."/>
        </authorList>
    </citation>
    <scope>NUCLEOTIDE SEQUENCE [LARGE SCALE GENOMIC DNA]</scope>
</reference>
<evidence type="ECO:0000313" key="6">
    <source>
        <dbReference type="Proteomes" id="UP000176952"/>
    </source>
</evidence>
<gene>
    <name evidence="5" type="ORF">A3F54_04635</name>
</gene>
<keyword evidence="2" id="KW-0547">Nucleotide-binding</keyword>